<keyword evidence="3" id="KW-1133">Transmembrane helix</keyword>
<dbReference type="PANTHER" id="PTHR12993:SF11">
    <property type="entry name" value="N-ACETYLGLUCOSAMINYL-PHOSPHATIDYLINOSITOL DE-N-ACETYLASE"/>
    <property type="match status" value="1"/>
</dbReference>
<dbReference type="Gene3D" id="3.40.50.10320">
    <property type="entry name" value="LmbE-like"/>
    <property type="match status" value="1"/>
</dbReference>
<evidence type="ECO:0000256" key="2">
    <source>
        <dbReference type="ARBA" id="ARBA00012176"/>
    </source>
</evidence>
<dbReference type="SUPFAM" id="SSF102588">
    <property type="entry name" value="LmbE-like"/>
    <property type="match status" value="1"/>
</dbReference>
<dbReference type="EC" id="3.5.1.89" evidence="2"/>
<protein>
    <recommendedName>
        <fullName evidence="2">N-acetylglucosaminylphosphatidylinositol deacetylase</fullName>
        <ecNumber evidence="2">3.5.1.89</ecNumber>
    </recommendedName>
</protein>
<dbReference type="InterPro" id="IPR024078">
    <property type="entry name" value="LmbE-like_dom_sf"/>
</dbReference>
<dbReference type="GO" id="GO:0006506">
    <property type="term" value="P:GPI anchor biosynthetic process"/>
    <property type="evidence" value="ECO:0007669"/>
    <property type="project" value="UniProtKB-UniPathway"/>
</dbReference>
<name>A0A093VR00_TALMA</name>
<dbReference type="GO" id="GO:0005783">
    <property type="term" value="C:endoplasmic reticulum"/>
    <property type="evidence" value="ECO:0007669"/>
    <property type="project" value="TreeGrafter"/>
</dbReference>
<dbReference type="UniPathway" id="UPA00196"/>
<dbReference type="EMBL" id="JPOX01000010">
    <property type="protein sequence ID" value="KFX49056.1"/>
    <property type="molecule type" value="Genomic_DNA"/>
</dbReference>
<evidence type="ECO:0000256" key="1">
    <source>
        <dbReference type="ARBA" id="ARBA00006066"/>
    </source>
</evidence>
<proteinExistence type="inferred from homology"/>
<comment type="similarity">
    <text evidence="1">Belongs to the PIGL family.</text>
</comment>
<dbReference type="GO" id="GO:0000225">
    <property type="term" value="F:N-acetylglucosaminylphosphatidylinositol deacetylase activity"/>
    <property type="evidence" value="ECO:0007669"/>
    <property type="project" value="UniProtKB-EC"/>
</dbReference>
<reference evidence="4" key="1">
    <citation type="journal article" date="2014" name="PLoS Genet.">
        <title>Signature Gene Expression Reveals Novel Clues to the Molecular Mechanisms of Dimorphic Transition in Penicillium marneffei.</title>
        <authorList>
            <person name="Yang E."/>
            <person name="Wang G."/>
            <person name="Cai J."/>
            <person name="Woo P.C."/>
            <person name="Lau S.K."/>
            <person name="Yuen K.-Y."/>
            <person name="Chow W.-N."/>
            <person name="Lin X."/>
        </authorList>
    </citation>
    <scope>NUCLEOTIDE SEQUENCE [LARGE SCALE GENOMIC DNA]</scope>
    <source>
        <strain evidence="4">PM1</strain>
    </source>
</reference>
<dbReference type="AlphaFoldDB" id="A0A093VR00"/>
<dbReference type="Pfam" id="PF02585">
    <property type="entry name" value="PIG-L"/>
    <property type="match status" value="1"/>
</dbReference>
<dbReference type="GO" id="GO:0016020">
    <property type="term" value="C:membrane"/>
    <property type="evidence" value="ECO:0007669"/>
    <property type="project" value="GOC"/>
</dbReference>
<feature type="transmembrane region" description="Helical" evidence="3">
    <location>
        <begin position="25"/>
        <end position="44"/>
    </location>
</feature>
<sequence>MPMYKPLLTAATHLTRRAAKRRMSIISSILLISLLFPITLYLLLGNILVNDPRLVPHAIRNAQNVLFITAHPDDGALFFGPSILQSLGRKNVNRYLLVLSSGVKHPETHKLETKSFCLEYSIPDKRCLILQNKDLQFSKKWDESIIQRILERHIRKWEIDLIITFDADGFGDENHRALSNAVQRYSTVHDHHNPTAFGDDFATVWDQDFGGVGFCSAGGVSDPLDGKRVGVQPPPKNGDAYGDKALIVADWSGHGKAQAALKKHTSAYSWDRALYSSLSRYMWFNDLRRM</sequence>
<comment type="caution">
    <text evidence="4">The sequence shown here is derived from an EMBL/GenBank/DDBJ whole genome shotgun (WGS) entry which is preliminary data.</text>
</comment>
<evidence type="ECO:0000256" key="3">
    <source>
        <dbReference type="SAM" id="Phobius"/>
    </source>
</evidence>
<evidence type="ECO:0000313" key="4">
    <source>
        <dbReference type="EMBL" id="KFX49056.1"/>
    </source>
</evidence>
<keyword evidence="3" id="KW-0472">Membrane</keyword>
<organism evidence="4">
    <name type="scientific">Talaromyces marneffei PM1</name>
    <dbReference type="NCBI Taxonomy" id="1077442"/>
    <lineage>
        <taxon>Eukaryota</taxon>
        <taxon>Fungi</taxon>
        <taxon>Dikarya</taxon>
        <taxon>Ascomycota</taxon>
        <taxon>Pezizomycotina</taxon>
        <taxon>Eurotiomycetes</taxon>
        <taxon>Eurotiomycetidae</taxon>
        <taxon>Eurotiales</taxon>
        <taxon>Trichocomaceae</taxon>
        <taxon>Talaromyces</taxon>
        <taxon>Talaromyces sect. Talaromyces</taxon>
    </lineage>
</organism>
<keyword evidence="3" id="KW-0812">Transmembrane</keyword>
<dbReference type="InterPro" id="IPR003737">
    <property type="entry name" value="GlcNAc_PI_deacetylase-related"/>
</dbReference>
<accession>A0A093VR00</accession>
<dbReference type="HOGENOM" id="CLU_034979_0_2_1"/>
<gene>
    <name evidence="4" type="ORF">GQ26_0100970</name>
</gene>
<dbReference type="PANTHER" id="PTHR12993">
    <property type="entry name" value="N-ACETYLGLUCOSAMINYL-PHOSPHATIDYLINOSITOL DE-N-ACETYLASE-RELATED"/>
    <property type="match status" value="1"/>
</dbReference>